<dbReference type="InterPro" id="IPR037169">
    <property type="entry name" value="Cytochrome_c_oxidase_VIc_sf"/>
</dbReference>
<dbReference type="AlphaFoldDB" id="A0A443SKJ8"/>
<protein>
    <submittedName>
        <fullName evidence="10">Mitochondrial cytochrome c oxidase subunit VIC-like protein</fullName>
    </submittedName>
</protein>
<evidence type="ECO:0000313" key="10">
    <source>
        <dbReference type="EMBL" id="RWS28059.1"/>
    </source>
</evidence>
<feature type="transmembrane region" description="Helical" evidence="9">
    <location>
        <begin position="20"/>
        <end position="38"/>
    </location>
</feature>
<evidence type="ECO:0000256" key="2">
    <source>
        <dbReference type="ARBA" id="ARBA00004673"/>
    </source>
</evidence>
<dbReference type="Pfam" id="PF02937">
    <property type="entry name" value="COX6C"/>
    <property type="match status" value="1"/>
</dbReference>
<dbReference type="SUPFAM" id="SSF81415">
    <property type="entry name" value="Mitochondrial cytochrome c oxidase subunit VIc"/>
    <property type="match status" value="1"/>
</dbReference>
<evidence type="ECO:0000256" key="9">
    <source>
        <dbReference type="SAM" id="Phobius"/>
    </source>
</evidence>
<dbReference type="PANTHER" id="PTHR48416:SF1">
    <property type="entry name" value="CYTOCHROME C OXIDASE SUBUNIT 6C"/>
    <property type="match status" value="1"/>
</dbReference>
<dbReference type="InterPro" id="IPR034884">
    <property type="entry name" value="Cytochrome_c_oxidase_VIc/VIIs"/>
</dbReference>
<evidence type="ECO:0000256" key="3">
    <source>
        <dbReference type="ARBA" id="ARBA00007204"/>
    </source>
</evidence>
<name>A0A443SKJ8_9ACAR</name>
<dbReference type="InterPro" id="IPR051389">
    <property type="entry name" value="Cytochrome_c_oxidase_VIc"/>
</dbReference>
<keyword evidence="6 9" id="KW-1133">Transmembrane helix</keyword>
<comment type="similarity">
    <text evidence="3">Belongs to the cytochrome c oxidase subunit 6c family.</text>
</comment>
<comment type="caution">
    <text evidence="10">The sequence shown here is derived from an EMBL/GenBank/DDBJ whole genome shotgun (WGS) entry which is preliminary data.</text>
</comment>
<reference evidence="10 11" key="1">
    <citation type="journal article" date="2018" name="Gigascience">
        <title>Genomes of trombidid mites reveal novel predicted allergens and laterally-transferred genes associated with secondary metabolism.</title>
        <authorList>
            <person name="Dong X."/>
            <person name="Chaisiri K."/>
            <person name="Xia D."/>
            <person name="Armstrong S.D."/>
            <person name="Fang Y."/>
            <person name="Donnelly M.J."/>
            <person name="Kadowaki T."/>
            <person name="McGarry J.W."/>
            <person name="Darby A.C."/>
            <person name="Makepeace B.L."/>
        </authorList>
    </citation>
    <scope>NUCLEOTIDE SEQUENCE [LARGE SCALE GENOMIC DNA]</scope>
    <source>
        <strain evidence="10">UoL-UT</strain>
    </source>
</reference>
<evidence type="ECO:0000256" key="8">
    <source>
        <dbReference type="ARBA" id="ARBA00023136"/>
    </source>
</evidence>
<accession>A0A443SKJ8</accession>
<evidence type="ECO:0000313" key="11">
    <source>
        <dbReference type="Proteomes" id="UP000288716"/>
    </source>
</evidence>
<keyword evidence="7" id="KW-0496">Mitochondrion</keyword>
<keyword evidence="8 9" id="KW-0472">Membrane</keyword>
<dbReference type="OrthoDB" id="10051322at2759"/>
<dbReference type="GO" id="GO:0005743">
    <property type="term" value="C:mitochondrial inner membrane"/>
    <property type="evidence" value="ECO:0007669"/>
    <property type="project" value="UniProtKB-SubCell"/>
</dbReference>
<evidence type="ECO:0000256" key="5">
    <source>
        <dbReference type="ARBA" id="ARBA00022792"/>
    </source>
</evidence>
<dbReference type="Gene3D" id="4.10.93.10">
    <property type="entry name" value="Mitochondrial cytochrome c oxidase subunit VIc/VIIs"/>
    <property type="match status" value="1"/>
</dbReference>
<evidence type="ECO:0000256" key="7">
    <source>
        <dbReference type="ARBA" id="ARBA00023128"/>
    </source>
</evidence>
<sequence length="77" mass="8796">MAQLSKPNLRGFVAATLTRNLIMFGMLGVTGAVAYKYLVAIPRQQRYAEFYKTYDPVKAYERMEKAGLVRGFENELE</sequence>
<dbReference type="VEuPathDB" id="VectorBase:LDEU003975"/>
<dbReference type="Proteomes" id="UP000288716">
    <property type="component" value="Unassembled WGS sequence"/>
</dbReference>
<comment type="pathway">
    <text evidence="2">Energy metabolism; oxidative phosphorylation.</text>
</comment>
<keyword evidence="4 9" id="KW-0812">Transmembrane</keyword>
<evidence type="ECO:0000256" key="1">
    <source>
        <dbReference type="ARBA" id="ARBA00004434"/>
    </source>
</evidence>
<gene>
    <name evidence="10" type="ORF">B4U80_13691</name>
</gene>
<evidence type="ECO:0000256" key="6">
    <source>
        <dbReference type="ARBA" id="ARBA00022989"/>
    </source>
</evidence>
<dbReference type="STRING" id="299467.A0A443SKJ8"/>
<evidence type="ECO:0000256" key="4">
    <source>
        <dbReference type="ARBA" id="ARBA00022692"/>
    </source>
</evidence>
<organism evidence="10 11">
    <name type="scientific">Leptotrombidium deliense</name>
    <dbReference type="NCBI Taxonomy" id="299467"/>
    <lineage>
        <taxon>Eukaryota</taxon>
        <taxon>Metazoa</taxon>
        <taxon>Ecdysozoa</taxon>
        <taxon>Arthropoda</taxon>
        <taxon>Chelicerata</taxon>
        <taxon>Arachnida</taxon>
        <taxon>Acari</taxon>
        <taxon>Acariformes</taxon>
        <taxon>Trombidiformes</taxon>
        <taxon>Prostigmata</taxon>
        <taxon>Anystina</taxon>
        <taxon>Parasitengona</taxon>
        <taxon>Trombiculoidea</taxon>
        <taxon>Trombiculidae</taxon>
        <taxon>Leptotrombidium</taxon>
    </lineage>
</organism>
<comment type="subcellular location">
    <subcellularLocation>
        <location evidence="1">Mitochondrion inner membrane</location>
        <topology evidence="1">Single-pass membrane protein</topology>
    </subcellularLocation>
</comment>
<keyword evidence="5" id="KW-0999">Mitochondrion inner membrane</keyword>
<keyword evidence="11" id="KW-1185">Reference proteome</keyword>
<dbReference type="EMBL" id="NCKV01001608">
    <property type="protein sequence ID" value="RWS28059.1"/>
    <property type="molecule type" value="Genomic_DNA"/>
</dbReference>
<dbReference type="PANTHER" id="PTHR48416">
    <property type="entry name" value="CYTOCHROME C OXIDASE SUBUNIT 6C"/>
    <property type="match status" value="1"/>
</dbReference>
<proteinExistence type="inferred from homology"/>